<protein>
    <submittedName>
        <fullName evidence="1">Uncharacterized protein</fullName>
    </submittedName>
</protein>
<dbReference type="RefSeq" id="WP_211940620.1">
    <property type="nucleotide sequence ID" value="NZ_CP073078.1"/>
</dbReference>
<dbReference type="AlphaFoldDB" id="A0A975IX66"/>
<proteinExistence type="predicted"/>
<dbReference type="Pfam" id="PF21813">
    <property type="entry name" value="DUF6882"/>
    <property type="match status" value="1"/>
</dbReference>
<name>A0A975IX66_9CAUL</name>
<accession>A0A975IX66</accession>
<dbReference type="InterPro" id="IPR049249">
    <property type="entry name" value="DUF6882"/>
</dbReference>
<organism evidence="1 2">
    <name type="scientific">Phenylobacterium montanum</name>
    <dbReference type="NCBI Taxonomy" id="2823693"/>
    <lineage>
        <taxon>Bacteria</taxon>
        <taxon>Pseudomonadati</taxon>
        <taxon>Pseudomonadota</taxon>
        <taxon>Alphaproteobacteria</taxon>
        <taxon>Caulobacterales</taxon>
        <taxon>Caulobacteraceae</taxon>
        <taxon>Phenylobacterium</taxon>
    </lineage>
</organism>
<dbReference type="Proteomes" id="UP000676409">
    <property type="component" value="Chromosome"/>
</dbReference>
<dbReference type="KEGG" id="caul:KCG34_12215"/>
<evidence type="ECO:0000313" key="2">
    <source>
        <dbReference type="Proteomes" id="UP000676409"/>
    </source>
</evidence>
<reference evidence="1" key="1">
    <citation type="submission" date="2021-04" db="EMBL/GenBank/DDBJ databases">
        <title>The complete genome sequence of Caulobacter sp. S6.</title>
        <authorList>
            <person name="Tang Y."/>
            <person name="Ouyang W."/>
            <person name="Liu Q."/>
            <person name="Huang B."/>
            <person name="Guo Z."/>
            <person name="Lei P."/>
        </authorList>
    </citation>
    <scope>NUCLEOTIDE SEQUENCE</scope>
    <source>
        <strain evidence="1">S6</strain>
    </source>
</reference>
<sequence length="156" mass="17887">MKHPDWYPDWRHDAVHQLQDKIDRLKSEFRLNDWPRYDYDIDAGTLTFSENGVPKLIAEIQVAGTTSVKAGDWLWAWANSHWPEDRVTDSEIVRAFGQEHGICELTHENVEDDDLNALGWALTAVMVRLTDALGAYRPRDDDGGLFLVYKSMAWAG</sequence>
<keyword evidence="2" id="KW-1185">Reference proteome</keyword>
<evidence type="ECO:0000313" key="1">
    <source>
        <dbReference type="EMBL" id="QUD90570.1"/>
    </source>
</evidence>
<dbReference type="EMBL" id="CP073078">
    <property type="protein sequence ID" value="QUD90570.1"/>
    <property type="molecule type" value="Genomic_DNA"/>
</dbReference>
<gene>
    <name evidence="1" type="ORF">KCG34_12215</name>
</gene>